<protein>
    <submittedName>
        <fullName evidence="1">Restriction endonuclease</fullName>
    </submittedName>
</protein>
<sequence>MSKKEKRFRYSYIKGGEETSKDVGLPGTDLLVLNPLDDDIVQLVDKFVAKNKLGYICDSETINQKLFRIESDFAERNPDKVKLFEEGMDIDYTKSIKLFTNDKAGKMGRATWFVADKDVITVNQEILNKWKVIVSSANAGGQKRDNQIEVIDNHSAFGRSRIALKAFDTKIEAENFYKYANSYIIRYTFLLTDESLSSLGKKTPDILNYNGDNTFIDFDEDIDEQLKAIIGMSDEQFEYVKNRVDNIRK</sequence>
<keyword evidence="1" id="KW-0378">Hydrolase</keyword>
<organism evidence="1 2">
    <name type="scientific">Ligilactobacillus animalis</name>
    <dbReference type="NCBI Taxonomy" id="1605"/>
    <lineage>
        <taxon>Bacteria</taxon>
        <taxon>Bacillati</taxon>
        <taxon>Bacillota</taxon>
        <taxon>Bacilli</taxon>
        <taxon>Lactobacillales</taxon>
        <taxon>Lactobacillaceae</taxon>
        <taxon>Ligilactobacillus</taxon>
    </lineage>
</organism>
<evidence type="ECO:0000313" key="2">
    <source>
        <dbReference type="Proteomes" id="UP001238155"/>
    </source>
</evidence>
<evidence type="ECO:0000313" key="1">
    <source>
        <dbReference type="EMBL" id="WHQ79945.1"/>
    </source>
</evidence>
<keyword evidence="1" id="KW-0255">Endonuclease</keyword>
<dbReference type="Proteomes" id="UP001238155">
    <property type="component" value="Chromosome"/>
</dbReference>
<dbReference type="EMBL" id="CP123751">
    <property type="protein sequence ID" value="WHQ79945.1"/>
    <property type="molecule type" value="Genomic_DNA"/>
</dbReference>
<dbReference type="RefSeq" id="WP_283534622.1">
    <property type="nucleotide sequence ID" value="NZ_CP123751.1"/>
</dbReference>
<accession>A0AAJ6FUP6</accession>
<keyword evidence="1" id="KW-0540">Nuclease</keyword>
<gene>
    <name evidence="1" type="ORF">QFF56_08375</name>
</gene>
<proteinExistence type="predicted"/>
<reference evidence="1" key="1">
    <citation type="submission" date="2023-04" db="EMBL/GenBank/DDBJ databases">
        <title>Four porcine-derived lactic acid bacteria strains analyses and their evaluation as potential probiotics based on genomics.</title>
        <authorList>
            <person name="Niu D."/>
        </authorList>
    </citation>
    <scope>NUCLEOTIDE SEQUENCE</scope>
    <source>
        <strain evidence="1">ZSB1</strain>
    </source>
</reference>
<dbReference type="GO" id="GO:0004519">
    <property type="term" value="F:endonuclease activity"/>
    <property type="evidence" value="ECO:0007669"/>
    <property type="project" value="UniProtKB-KW"/>
</dbReference>
<name>A0AAJ6FUP6_9LACO</name>
<dbReference type="AlphaFoldDB" id="A0AAJ6FUP6"/>